<name>A0A8J6Q2R1_9FLAO</name>
<dbReference type="EMBL" id="JACVXB010000004">
    <property type="protein sequence ID" value="MBD0832534.1"/>
    <property type="molecule type" value="Genomic_DNA"/>
</dbReference>
<evidence type="ECO:0000313" key="3">
    <source>
        <dbReference type="Proteomes" id="UP000600588"/>
    </source>
</evidence>
<gene>
    <name evidence="2" type="ORF">ICJ83_10355</name>
</gene>
<reference evidence="2 3" key="1">
    <citation type="submission" date="2020-09" db="EMBL/GenBank/DDBJ databases">
        <title>TT11 complete genome.</title>
        <authorList>
            <person name="Wu Z."/>
        </authorList>
    </citation>
    <scope>NUCLEOTIDE SEQUENCE [LARGE SCALE GENOMIC DNA]</scope>
    <source>
        <strain evidence="2 3">TT11</strain>
    </source>
</reference>
<proteinExistence type="predicted"/>
<dbReference type="AlphaFoldDB" id="A0A8J6Q2R1"/>
<dbReference type="Pfam" id="PF13657">
    <property type="entry name" value="Couple_hipA"/>
    <property type="match status" value="1"/>
</dbReference>
<accession>A0A8J6Q2R1</accession>
<protein>
    <submittedName>
        <fullName evidence="2">HipA N-terminal domain-containing protein</fullName>
    </submittedName>
</protein>
<sequence>MRQGNVYYKDYLAGTITETDEGDYLFQYNATYVNAFPSNFITFTMPVRQEPYVDSRLFPFFEGLIPEGWLLDIATKNWKINSNDRMGLLLACCQNCIGAVSIIPIPEENGK</sequence>
<organism evidence="2 3">
    <name type="scientific">Aestuariibaculum sediminum</name>
    <dbReference type="NCBI Taxonomy" id="2770637"/>
    <lineage>
        <taxon>Bacteria</taxon>
        <taxon>Pseudomonadati</taxon>
        <taxon>Bacteroidota</taxon>
        <taxon>Flavobacteriia</taxon>
        <taxon>Flavobacteriales</taxon>
        <taxon>Flavobacteriaceae</taxon>
    </lineage>
</organism>
<dbReference type="RefSeq" id="WP_188230326.1">
    <property type="nucleotide sequence ID" value="NZ_JACVXB010000004.1"/>
</dbReference>
<dbReference type="NCBIfam" id="TIGR03071">
    <property type="entry name" value="couple_hipA"/>
    <property type="match status" value="1"/>
</dbReference>
<comment type="caution">
    <text evidence="2">The sequence shown here is derived from an EMBL/GenBank/DDBJ whole genome shotgun (WGS) entry which is preliminary data.</text>
</comment>
<dbReference type="Proteomes" id="UP000600588">
    <property type="component" value="Unassembled WGS sequence"/>
</dbReference>
<dbReference type="InterPro" id="IPR017508">
    <property type="entry name" value="HipA_N1"/>
</dbReference>
<feature type="domain" description="HipA N-terminal subdomain 1" evidence="1">
    <location>
        <begin position="5"/>
        <end position="102"/>
    </location>
</feature>
<evidence type="ECO:0000259" key="1">
    <source>
        <dbReference type="Pfam" id="PF13657"/>
    </source>
</evidence>
<evidence type="ECO:0000313" key="2">
    <source>
        <dbReference type="EMBL" id="MBD0832534.1"/>
    </source>
</evidence>
<keyword evidence="3" id="KW-1185">Reference proteome</keyword>